<dbReference type="GO" id="GO:0008270">
    <property type="term" value="F:zinc ion binding"/>
    <property type="evidence" value="ECO:0007669"/>
    <property type="project" value="InterPro"/>
</dbReference>
<dbReference type="Pfam" id="PF01717">
    <property type="entry name" value="Meth_synt_2"/>
    <property type="match status" value="1"/>
</dbReference>
<comment type="caution">
    <text evidence="2">The sequence shown here is derived from an EMBL/GenBank/DDBJ whole genome shotgun (WGS) entry which is preliminary data.</text>
</comment>
<dbReference type="InterPro" id="IPR038071">
    <property type="entry name" value="UROD/MetE-like_sf"/>
</dbReference>
<dbReference type="OrthoDB" id="244285at2"/>
<dbReference type="Gene3D" id="3.20.20.210">
    <property type="match status" value="1"/>
</dbReference>
<name>A0A0H0XVS6_9SPHN</name>
<reference evidence="2 3" key="1">
    <citation type="submission" date="2015-04" db="EMBL/GenBank/DDBJ databases">
        <title>The draft genome sequence of Erythrobacter marinus HWDM-33.</title>
        <authorList>
            <person name="Zhuang L."/>
            <person name="Liu Y."/>
            <person name="Shao Z."/>
        </authorList>
    </citation>
    <scope>NUCLEOTIDE SEQUENCE [LARGE SCALE GENOMIC DNA]</scope>
    <source>
        <strain evidence="2 3">HWDM-33</strain>
    </source>
</reference>
<keyword evidence="3" id="KW-1185">Reference proteome</keyword>
<sequence length="376" mass="41387">MTSGRFLTTHVGSLPRPEYLLDMMFAREEGATITAAAFNEAVESATAEVVARQRQAGIDFVNDGEMSKPSYATYIKHRLSGFGGEAGQYEFQDLEEFPDAKAQVFGNKGRAKRSAPACTAPIEVIDMDAPRIDAERLSRLADGHATFMSAASPGVTALFFPNQFYSTDEEYVFALAEGLRHEYETIAAAGIKLQVDCPDLAMGRHVQFTDLSLEDFRKRIGMNVAALNHALQNIPAEQCRMHLCWGNYPGPHHCDVALAEIADIVWQAKPQTVLLEGANPRHAHEFSLFEEHPLPDGKILCPGMVEPQSTYIEHPELIAQRIGRYADLVGRERVMAGVDCGFSVHAGSNTLVPEIVWAKLAALAQGAEIANEKYWH</sequence>
<organism evidence="2 3">
    <name type="scientific">Aurantiacibacter marinus</name>
    <dbReference type="NCBI Taxonomy" id="874156"/>
    <lineage>
        <taxon>Bacteria</taxon>
        <taxon>Pseudomonadati</taxon>
        <taxon>Pseudomonadota</taxon>
        <taxon>Alphaproteobacteria</taxon>
        <taxon>Sphingomonadales</taxon>
        <taxon>Erythrobacteraceae</taxon>
        <taxon>Aurantiacibacter</taxon>
    </lineage>
</organism>
<dbReference type="Proteomes" id="UP000053455">
    <property type="component" value="Unassembled WGS sequence"/>
</dbReference>
<evidence type="ECO:0000259" key="1">
    <source>
        <dbReference type="Pfam" id="PF01717"/>
    </source>
</evidence>
<dbReference type="InterPro" id="IPR002629">
    <property type="entry name" value="Met_Synth_C/arc"/>
</dbReference>
<accession>A0A0H0XVS6</accession>
<dbReference type="RefSeq" id="WP_047092237.1">
    <property type="nucleotide sequence ID" value="NZ_LBHU01000001.1"/>
</dbReference>
<gene>
    <name evidence="2" type="ORF">AAV99_01785</name>
</gene>
<dbReference type="AlphaFoldDB" id="A0A0H0XVS6"/>
<dbReference type="PATRIC" id="fig|874156.12.peg.371"/>
<dbReference type="PANTHER" id="PTHR43844:SF2">
    <property type="entry name" value="SYNTHASE, VITAMIN-B12 INDEPENDENT, PUTATIVE (AFU_ORTHOLOGUE AFUA_3G12060)-RELATED"/>
    <property type="match status" value="1"/>
</dbReference>
<dbReference type="GO" id="GO:0009086">
    <property type="term" value="P:methionine biosynthetic process"/>
    <property type="evidence" value="ECO:0007669"/>
    <property type="project" value="InterPro"/>
</dbReference>
<dbReference type="SUPFAM" id="SSF51726">
    <property type="entry name" value="UROD/MetE-like"/>
    <property type="match status" value="1"/>
</dbReference>
<proteinExistence type="predicted"/>
<feature type="domain" description="Cobalamin-independent methionine synthase MetE C-terminal/archaeal" evidence="1">
    <location>
        <begin position="6"/>
        <end position="345"/>
    </location>
</feature>
<dbReference type="PANTHER" id="PTHR43844">
    <property type="entry name" value="METHIONINE SYNTHASE"/>
    <property type="match status" value="1"/>
</dbReference>
<dbReference type="EMBL" id="LBHU01000001">
    <property type="protein sequence ID" value="KLI64375.1"/>
    <property type="molecule type" value="Genomic_DNA"/>
</dbReference>
<evidence type="ECO:0000313" key="3">
    <source>
        <dbReference type="Proteomes" id="UP000053455"/>
    </source>
</evidence>
<dbReference type="STRING" id="874156.GCA_001021555_00923"/>
<dbReference type="GO" id="GO:0003871">
    <property type="term" value="F:5-methyltetrahydropteroyltriglutamate-homocysteine S-methyltransferase activity"/>
    <property type="evidence" value="ECO:0007669"/>
    <property type="project" value="InterPro"/>
</dbReference>
<protein>
    <submittedName>
        <fullName evidence="2">Enterotoxin</fullName>
    </submittedName>
</protein>
<dbReference type="CDD" id="cd03311">
    <property type="entry name" value="CIMS_C_terminal_like"/>
    <property type="match status" value="1"/>
</dbReference>
<evidence type="ECO:0000313" key="2">
    <source>
        <dbReference type="EMBL" id="KLI64375.1"/>
    </source>
</evidence>